<feature type="active site" description="Charge relay system" evidence="5">
    <location>
        <position position="214"/>
    </location>
</feature>
<dbReference type="PANTHER" id="PTHR43806">
    <property type="entry name" value="PEPTIDASE S8"/>
    <property type="match status" value="1"/>
</dbReference>
<dbReference type="PRINTS" id="PR00723">
    <property type="entry name" value="SUBTILISIN"/>
</dbReference>
<evidence type="ECO:0000256" key="6">
    <source>
        <dbReference type="SAM" id="SignalP"/>
    </source>
</evidence>
<dbReference type="Gene3D" id="3.40.50.200">
    <property type="entry name" value="Peptidase S8/S53 domain"/>
    <property type="match status" value="1"/>
</dbReference>
<evidence type="ECO:0000256" key="3">
    <source>
        <dbReference type="ARBA" id="ARBA00022801"/>
    </source>
</evidence>
<keyword evidence="6" id="KW-0732">Signal</keyword>
<dbReference type="PROSITE" id="PS51892">
    <property type="entry name" value="SUBTILASE"/>
    <property type="match status" value="1"/>
</dbReference>
<dbReference type="InterPro" id="IPR034193">
    <property type="entry name" value="PCSK9_ProteinaseK-like"/>
</dbReference>
<dbReference type="PANTHER" id="PTHR43806:SF11">
    <property type="entry name" value="CEREVISIN-RELATED"/>
    <property type="match status" value="1"/>
</dbReference>
<evidence type="ECO:0000259" key="7">
    <source>
        <dbReference type="Pfam" id="PF00082"/>
    </source>
</evidence>
<dbReference type="InterPro" id="IPR050131">
    <property type="entry name" value="Peptidase_S8_subtilisin-like"/>
</dbReference>
<dbReference type="GO" id="GO:0005615">
    <property type="term" value="C:extracellular space"/>
    <property type="evidence" value="ECO:0007669"/>
    <property type="project" value="TreeGrafter"/>
</dbReference>
<dbReference type="Pfam" id="PF00082">
    <property type="entry name" value="Peptidase_S8"/>
    <property type="match status" value="1"/>
</dbReference>
<gene>
    <name evidence="8" type="ORF">OFUS_LOCUS7889</name>
</gene>
<keyword evidence="4 5" id="KW-0720">Serine protease</keyword>
<dbReference type="PROSITE" id="PS00138">
    <property type="entry name" value="SUBTILASE_SER"/>
    <property type="match status" value="1"/>
</dbReference>
<evidence type="ECO:0000256" key="4">
    <source>
        <dbReference type="ARBA" id="ARBA00022825"/>
    </source>
</evidence>
<reference evidence="8" key="1">
    <citation type="submission" date="2022-03" db="EMBL/GenBank/DDBJ databases">
        <authorList>
            <person name="Martin C."/>
        </authorList>
    </citation>
    <scope>NUCLEOTIDE SEQUENCE</scope>
</reference>
<evidence type="ECO:0000256" key="1">
    <source>
        <dbReference type="ARBA" id="ARBA00011073"/>
    </source>
</evidence>
<feature type="signal peptide" evidence="6">
    <location>
        <begin position="1"/>
        <end position="19"/>
    </location>
</feature>
<dbReference type="InterPro" id="IPR015500">
    <property type="entry name" value="Peptidase_S8_subtilisin-rel"/>
</dbReference>
<dbReference type="GO" id="GO:0006508">
    <property type="term" value="P:proteolysis"/>
    <property type="evidence" value="ECO:0007669"/>
    <property type="project" value="UniProtKB-KW"/>
</dbReference>
<dbReference type="InterPro" id="IPR036852">
    <property type="entry name" value="Peptidase_S8/S53_dom_sf"/>
</dbReference>
<dbReference type="Proteomes" id="UP000749559">
    <property type="component" value="Unassembled WGS sequence"/>
</dbReference>
<dbReference type="InterPro" id="IPR000209">
    <property type="entry name" value="Peptidase_S8/S53_dom"/>
</dbReference>
<evidence type="ECO:0000256" key="5">
    <source>
        <dbReference type="PROSITE-ProRule" id="PRU01240"/>
    </source>
</evidence>
<keyword evidence="3 5" id="KW-0378">Hydrolase</keyword>
<keyword evidence="2 5" id="KW-0645">Protease</keyword>
<dbReference type="InterPro" id="IPR022398">
    <property type="entry name" value="Peptidase_S8_His-AS"/>
</dbReference>
<dbReference type="InterPro" id="IPR023828">
    <property type="entry name" value="Peptidase_S8_Ser-AS"/>
</dbReference>
<feature type="domain" description="Peptidase S8/S53" evidence="7">
    <location>
        <begin position="171"/>
        <end position="402"/>
    </location>
</feature>
<dbReference type="PROSITE" id="PS00137">
    <property type="entry name" value="SUBTILASE_HIS"/>
    <property type="match status" value="1"/>
</dbReference>
<keyword evidence="9" id="KW-1185">Reference proteome</keyword>
<feature type="active site" description="Charge relay system" evidence="5">
    <location>
        <position position="369"/>
    </location>
</feature>
<dbReference type="AlphaFoldDB" id="A0A8S4NI54"/>
<comment type="caution">
    <text evidence="8">The sequence shown here is derived from an EMBL/GenBank/DDBJ whole genome shotgun (WGS) entry which is preliminary data.</text>
</comment>
<comment type="similarity">
    <text evidence="1 5">Belongs to the peptidase S8 family.</text>
</comment>
<dbReference type="OrthoDB" id="206201at2759"/>
<sequence>MKLAICCLVLMLTLRACVAVSASLKLNPKFQYLGVGYNGIENRYLVIFRTGFTKVGADMHFNKLKSTMNIQQGHIPKDNPCASGTIISELIPHDMIYIISCPSEQILRLLLNDNDITRIVQDTVVSTQQCSNINAYTLPNPSSLYWNLDRINQENPNPVDGFYSVLGNGMGVDLYVIDSGIRSQHDEFTNRIDSAGYNFVDGNSSPEDDMPSGHGTLVSGIAAGTNTGVCKMVTIIPFKAIGADGTGSAGDLIAAIRKAIDLKATRNRPAVINISLGTVPYAQLDVAVKSAVKSGIFVSVGAGNFKKLWAKQSPARAPKAFTVASVGKDDNLSWFSNFGAGVDIAAPGEDIYSASNACDNCYTNGYGTSYAAPQVAGVAACYLSVYPTATVPQVEAYLRNGSWKDKIGNIGGGVNPGTPNRILRSNKC</sequence>
<dbReference type="GO" id="GO:0004252">
    <property type="term" value="F:serine-type endopeptidase activity"/>
    <property type="evidence" value="ECO:0007669"/>
    <property type="project" value="UniProtKB-UniRule"/>
</dbReference>
<proteinExistence type="inferred from homology"/>
<accession>A0A8S4NI54</accession>
<organism evidence="8 9">
    <name type="scientific">Owenia fusiformis</name>
    <name type="common">Polychaete worm</name>
    <dbReference type="NCBI Taxonomy" id="6347"/>
    <lineage>
        <taxon>Eukaryota</taxon>
        <taxon>Metazoa</taxon>
        <taxon>Spiralia</taxon>
        <taxon>Lophotrochozoa</taxon>
        <taxon>Annelida</taxon>
        <taxon>Polychaeta</taxon>
        <taxon>Sedentaria</taxon>
        <taxon>Canalipalpata</taxon>
        <taxon>Sabellida</taxon>
        <taxon>Oweniida</taxon>
        <taxon>Oweniidae</taxon>
        <taxon>Owenia</taxon>
    </lineage>
</organism>
<feature type="chain" id="PRO_5035824448" description="Peptidase S8/S53 domain-containing protein" evidence="6">
    <location>
        <begin position="20"/>
        <end position="428"/>
    </location>
</feature>
<name>A0A8S4NI54_OWEFU</name>
<evidence type="ECO:0000256" key="2">
    <source>
        <dbReference type="ARBA" id="ARBA00022670"/>
    </source>
</evidence>
<evidence type="ECO:0000313" key="8">
    <source>
        <dbReference type="EMBL" id="CAH1781296.1"/>
    </source>
</evidence>
<dbReference type="EMBL" id="CAIIXF020000004">
    <property type="protein sequence ID" value="CAH1781296.1"/>
    <property type="molecule type" value="Genomic_DNA"/>
</dbReference>
<feature type="active site" description="Charge relay system" evidence="5">
    <location>
        <position position="178"/>
    </location>
</feature>
<protein>
    <recommendedName>
        <fullName evidence="7">Peptidase S8/S53 domain-containing protein</fullName>
    </recommendedName>
</protein>
<dbReference type="CDD" id="cd04077">
    <property type="entry name" value="Peptidases_S8_PCSK9_ProteinaseK_like"/>
    <property type="match status" value="1"/>
</dbReference>
<dbReference type="SUPFAM" id="SSF52743">
    <property type="entry name" value="Subtilisin-like"/>
    <property type="match status" value="1"/>
</dbReference>
<evidence type="ECO:0000313" key="9">
    <source>
        <dbReference type="Proteomes" id="UP000749559"/>
    </source>
</evidence>